<evidence type="ECO:0000313" key="1">
    <source>
        <dbReference type="EMBL" id="RBP35626.1"/>
    </source>
</evidence>
<dbReference type="Proteomes" id="UP000253628">
    <property type="component" value="Unassembled WGS sequence"/>
</dbReference>
<organism evidence="1 2">
    <name type="scientific">Eoetvoesiella caeni</name>
    <dbReference type="NCBI Taxonomy" id="645616"/>
    <lineage>
        <taxon>Bacteria</taxon>
        <taxon>Pseudomonadati</taxon>
        <taxon>Pseudomonadota</taxon>
        <taxon>Betaproteobacteria</taxon>
        <taxon>Burkholderiales</taxon>
        <taxon>Alcaligenaceae</taxon>
        <taxon>Eoetvoesiella</taxon>
    </lineage>
</organism>
<keyword evidence="2" id="KW-1185">Reference proteome</keyword>
<proteinExistence type="predicted"/>
<dbReference type="EMBL" id="QNRQ01000016">
    <property type="protein sequence ID" value="RBP35626.1"/>
    <property type="molecule type" value="Genomic_DNA"/>
</dbReference>
<gene>
    <name evidence="1" type="ORF">DFR37_11663</name>
</gene>
<comment type="caution">
    <text evidence="1">The sequence shown here is derived from an EMBL/GenBank/DDBJ whole genome shotgun (WGS) entry which is preliminary data.</text>
</comment>
<evidence type="ECO:0000313" key="2">
    <source>
        <dbReference type="Proteomes" id="UP000253628"/>
    </source>
</evidence>
<name>A0A366H2X6_9BURK</name>
<reference evidence="1 2" key="1">
    <citation type="submission" date="2018-06" db="EMBL/GenBank/DDBJ databases">
        <title>Genomic Encyclopedia of Type Strains, Phase IV (KMG-IV): sequencing the most valuable type-strain genomes for metagenomic binning, comparative biology and taxonomic classification.</title>
        <authorList>
            <person name="Goeker M."/>
        </authorList>
    </citation>
    <scope>NUCLEOTIDE SEQUENCE [LARGE SCALE GENOMIC DNA]</scope>
    <source>
        <strain evidence="1 2">DSM 25520</strain>
    </source>
</reference>
<dbReference type="AlphaFoldDB" id="A0A366H2X6"/>
<protein>
    <submittedName>
        <fullName evidence="1">Uncharacterized protein</fullName>
    </submittedName>
</protein>
<sequence>MSLDSFKIRTQNANHLLQILSPLFRRHFVRTQVLANMFFQNLKPVSYIPMVVCCGFEGDVNLEAIRLASIKQQLISLKTVGHGH</sequence>
<accession>A0A366H2X6</accession>